<organism evidence="2">
    <name type="scientific">Thermofilum adornatum</name>
    <dbReference type="NCBI Taxonomy" id="1365176"/>
    <lineage>
        <taxon>Archaea</taxon>
        <taxon>Thermoproteota</taxon>
        <taxon>Thermoprotei</taxon>
        <taxon>Thermofilales</taxon>
        <taxon>Thermofilaceae</taxon>
        <taxon>Thermofilum</taxon>
    </lineage>
</organism>
<reference evidence="2" key="1">
    <citation type="journal article" date="2020" name="mSystems">
        <title>Genome- and Community-Level Interaction Insights into Carbon Utilization and Element Cycling Functions of Hydrothermarchaeota in Hydrothermal Sediment.</title>
        <authorList>
            <person name="Zhou Z."/>
            <person name="Liu Y."/>
            <person name="Xu W."/>
            <person name="Pan J."/>
            <person name="Luo Z.H."/>
            <person name="Li M."/>
        </authorList>
    </citation>
    <scope>NUCLEOTIDE SEQUENCE [LARGE SCALE GENOMIC DNA]</scope>
    <source>
        <strain evidence="2">SpSt-116</strain>
    </source>
</reference>
<keyword evidence="1" id="KW-0472">Membrane</keyword>
<comment type="caution">
    <text evidence="2">The sequence shown here is derived from an EMBL/GenBank/DDBJ whole genome shotgun (WGS) entry which is preliminary data.</text>
</comment>
<feature type="transmembrane region" description="Helical" evidence="1">
    <location>
        <begin position="114"/>
        <end position="135"/>
    </location>
</feature>
<keyword evidence="1" id="KW-1133">Transmembrane helix</keyword>
<sequence length="412" mass="45294">MFRSLFRPIKLWLQSEKDAVPLALILLSSPQLPLTTLRELQAKGFYTYLPGYEALLTNPEKALRGLSDKMRRVLEAAVATQRSGRREALEEKLRDVLAELRTALDLADYNVSNMYMVVTTFVSTIAGMVVSTLALMGPGGAMAAIASALFASLFVMGVGVVAYPIEYSLPTPPAKSYLPLLSIIPLYLLLSFLGAPLPLTLSIALGSIFTSVLQFIYVRRQVKELLDTREMVRVASRAVGNPYRSLKGRFIENPEDLLRPTDNGLVQAIRLALFQVLLHGGYELLEKLEDHYSRIVDFILRLRSKTRVFLIYAVIEAVIVSMMYAILVSVKPLLFGAGAEALATLGITSAGLDELEQNMDLILSSVALALSVATSSFREGKPTLLTIYMPVVAVALYASYMTALAFTPSLFR</sequence>
<gene>
    <name evidence="2" type="ORF">ENN26_10400</name>
</gene>
<feature type="transmembrane region" description="Helical" evidence="1">
    <location>
        <begin position="141"/>
        <end position="165"/>
    </location>
</feature>
<protein>
    <submittedName>
        <fullName evidence="2">Uncharacterized protein</fullName>
    </submittedName>
</protein>
<feature type="transmembrane region" description="Helical" evidence="1">
    <location>
        <begin position="201"/>
        <end position="218"/>
    </location>
</feature>
<evidence type="ECO:0000313" key="2">
    <source>
        <dbReference type="EMBL" id="HDP16163.1"/>
    </source>
</evidence>
<feature type="transmembrane region" description="Helical" evidence="1">
    <location>
        <begin position="383"/>
        <end position="406"/>
    </location>
</feature>
<feature type="transmembrane region" description="Helical" evidence="1">
    <location>
        <begin position="177"/>
        <end position="195"/>
    </location>
</feature>
<dbReference type="AlphaFoldDB" id="A0A7C1CEF3"/>
<keyword evidence="1" id="KW-0812">Transmembrane</keyword>
<feature type="transmembrane region" description="Helical" evidence="1">
    <location>
        <begin position="308"/>
        <end position="327"/>
    </location>
</feature>
<proteinExistence type="predicted"/>
<evidence type="ECO:0000256" key="1">
    <source>
        <dbReference type="SAM" id="Phobius"/>
    </source>
</evidence>
<name>A0A7C1CEF3_9CREN</name>
<dbReference type="EMBL" id="DSAY01000199">
    <property type="protein sequence ID" value="HDP16163.1"/>
    <property type="molecule type" value="Genomic_DNA"/>
</dbReference>
<accession>A0A7C1CEF3</accession>